<dbReference type="RefSeq" id="XP_024330047.1">
    <property type="nucleotide sequence ID" value="XM_024476548.1"/>
</dbReference>
<evidence type="ECO:0000313" key="1">
    <source>
        <dbReference type="EMBL" id="KKO74305.1"/>
    </source>
</evidence>
<reference evidence="1 2" key="1">
    <citation type="journal article" date="2015" name="Environ. Microbiol.">
        <title>Genome analyses suggest the presence of polyploidy and recent human-driven expansions in eight global populations of the honeybee pathogen Nosema ceranae.</title>
        <authorList>
            <person name="Pelin A."/>
            <person name="Selman M."/>
            <person name="Aris-Brosou S."/>
            <person name="Farinelli L."/>
            <person name="Corradi N."/>
        </authorList>
    </citation>
    <scope>NUCLEOTIDE SEQUENCE [LARGE SCALE GENOMIC DNA]</scope>
    <source>
        <strain evidence="1 2">PA08 1199</strain>
    </source>
</reference>
<protein>
    <submittedName>
        <fullName evidence="1">Uncharacterized protein</fullName>
    </submittedName>
</protein>
<dbReference type="OrthoDB" id="2194573at2759"/>
<dbReference type="VEuPathDB" id="MicrosporidiaDB:AAJ76_850007169"/>
<name>A0A0F9WBP7_9MICR</name>
<dbReference type="GeneID" id="36321502"/>
<organism evidence="1 2">
    <name type="scientific">Vairimorpha ceranae</name>
    <dbReference type="NCBI Taxonomy" id="40302"/>
    <lineage>
        <taxon>Eukaryota</taxon>
        <taxon>Fungi</taxon>
        <taxon>Fungi incertae sedis</taxon>
        <taxon>Microsporidia</taxon>
        <taxon>Nosematidae</taxon>
        <taxon>Vairimorpha</taxon>
    </lineage>
</organism>
<comment type="caution">
    <text evidence="1">The sequence shown here is derived from an EMBL/GenBank/DDBJ whole genome shotgun (WGS) entry which is preliminary data.</text>
</comment>
<dbReference type="EMBL" id="JPQZ01000085">
    <property type="protein sequence ID" value="KKO74305.1"/>
    <property type="molecule type" value="Genomic_DNA"/>
</dbReference>
<proteinExistence type="predicted"/>
<evidence type="ECO:0000313" key="2">
    <source>
        <dbReference type="Proteomes" id="UP000034350"/>
    </source>
</evidence>
<keyword evidence="2" id="KW-1185">Reference proteome</keyword>
<dbReference type="AlphaFoldDB" id="A0A0F9WBP7"/>
<sequence length="104" mass="12060">MKHLNPISYANQTLRPAANLLVTHTGDHFYQYGPENLGNFKENYDLLLFHSESAVQKLRHNGLWAVDGTFSMILFSYFQLYTINYVPDNHVFPVVFSILKNKSH</sequence>
<gene>
    <name evidence="1" type="ORF">AAJ76_850007169</name>
</gene>
<dbReference type="Proteomes" id="UP000034350">
    <property type="component" value="Unassembled WGS sequence"/>
</dbReference>
<accession>A0A0F9WBP7</accession>